<dbReference type="GO" id="GO:0003723">
    <property type="term" value="F:RNA binding"/>
    <property type="evidence" value="ECO:0007669"/>
    <property type="project" value="InterPro"/>
</dbReference>
<keyword evidence="12" id="KW-0460">Magnesium</keyword>
<dbReference type="InterPro" id="IPR005146">
    <property type="entry name" value="B3/B4_tRNA-bd"/>
</dbReference>
<evidence type="ECO:0000256" key="11">
    <source>
        <dbReference type="ARBA" id="ARBA00022840"/>
    </source>
</evidence>
<dbReference type="EMBL" id="GDAI01001855">
    <property type="protein sequence ID" value="JAI15748.1"/>
    <property type="molecule type" value="mRNA"/>
</dbReference>
<dbReference type="Gene3D" id="3.30.56.10">
    <property type="match status" value="2"/>
</dbReference>
<proteinExistence type="evidence at transcript level"/>
<dbReference type="InterPro" id="IPR045060">
    <property type="entry name" value="Phe-tRNA-ligase_IIc_bsu"/>
</dbReference>
<dbReference type="SMART" id="SM00874">
    <property type="entry name" value="B5"/>
    <property type="match status" value="1"/>
</dbReference>
<evidence type="ECO:0000256" key="7">
    <source>
        <dbReference type="ARBA" id="ARBA00022490"/>
    </source>
</evidence>
<accession>A0A0K8TNN3</accession>
<dbReference type="SMART" id="SM00873">
    <property type="entry name" value="B3_4"/>
    <property type="match status" value="1"/>
</dbReference>
<keyword evidence="10" id="KW-0547">Nucleotide-binding</keyword>
<keyword evidence="11" id="KW-0067">ATP-binding</keyword>
<evidence type="ECO:0000256" key="16">
    <source>
        <dbReference type="ARBA" id="ARBA00049255"/>
    </source>
</evidence>
<evidence type="ECO:0000256" key="12">
    <source>
        <dbReference type="ARBA" id="ARBA00022842"/>
    </source>
</evidence>
<dbReference type="PROSITE" id="PS51483">
    <property type="entry name" value="B5"/>
    <property type="match status" value="1"/>
</dbReference>
<evidence type="ECO:0000256" key="14">
    <source>
        <dbReference type="ARBA" id="ARBA00023146"/>
    </source>
</evidence>
<evidence type="ECO:0000256" key="4">
    <source>
        <dbReference type="ARBA" id="ARBA00011209"/>
    </source>
</evidence>
<evidence type="ECO:0000256" key="3">
    <source>
        <dbReference type="ARBA" id="ARBA00007438"/>
    </source>
</evidence>
<evidence type="ECO:0000256" key="10">
    <source>
        <dbReference type="ARBA" id="ARBA00022741"/>
    </source>
</evidence>
<dbReference type="Gene3D" id="3.50.40.10">
    <property type="entry name" value="Phenylalanyl-trna Synthetase, Chain B, domain 3"/>
    <property type="match status" value="1"/>
</dbReference>
<evidence type="ECO:0000256" key="6">
    <source>
        <dbReference type="ARBA" id="ARBA00017032"/>
    </source>
</evidence>
<protein>
    <recommendedName>
        <fullName evidence="6">Phenylalanine--tRNA ligase beta subunit</fullName>
        <ecNumber evidence="5">6.1.1.20</ecNumber>
    </recommendedName>
    <alternativeName>
        <fullName evidence="15">Phenylalanyl-tRNA synthetase beta subunit</fullName>
    </alternativeName>
</protein>
<comment type="catalytic activity">
    <reaction evidence="16">
        <text>tRNA(Phe) + L-phenylalanine + ATP = L-phenylalanyl-tRNA(Phe) + AMP + diphosphate + H(+)</text>
        <dbReference type="Rhea" id="RHEA:19413"/>
        <dbReference type="Rhea" id="RHEA-COMP:9668"/>
        <dbReference type="Rhea" id="RHEA-COMP:9699"/>
        <dbReference type="ChEBI" id="CHEBI:15378"/>
        <dbReference type="ChEBI" id="CHEBI:30616"/>
        <dbReference type="ChEBI" id="CHEBI:33019"/>
        <dbReference type="ChEBI" id="CHEBI:58095"/>
        <dbReference type="ChEBI" id="CHEBI:78442"/>
        <dbReference type="ChEBI" id="CHEBI:78531"/>
        <dbReference type="ChEBI" id="CHEBI:456215"/>
        <dbReference type="EC" id="6.1.1.20"/>
    </reaction>
</comment>
<reference evidence="18" key="1">
    <citation type="journal article" date="2015" name="Insect Biochem. Mol. Biol.">
        <title>An insight into the sialome of the horse fly, Tabanus bromius.</title>
        <authorList>
            <person name="Ribeiro J.M."/>
            <person name="Kazimirova M."/>
            <person name="Takac P."/>
            <person name="Andersen J.F."/>
            <person name="Francischetti I.M."/>
        </authorList>
    </citation>
    <scope>NUCLEOTIDE SEQUENCE</scope>
</reference>
<dbReference type="InterPro" id="IPR045864">
    <property type="entry name" value="aa-tRNA-synth_II/BPL/LPL"/>
</dbReference>
<dbReference type="SUPFAM" id="SSF46955">
    <property type="entry name" value="Putative DNA-binding domain"/>
    <property type="match status" value="2"/>
</dbReference>
<comment type="similarity">
    <text evidence="3">Belongs to the phenylalanyl-tRNA synthetase beta subunit family. Type 2 subfamily.</text>
</comment>
<keyword evidence="13" id="KW-0648">Protein biosynthesis</keyword>
<sequence length="589" mass="66452">MPTISVYRDDLSSYLEHDFTDDEYRQLLFDYGLELDEITSAKQLMSEGNEGELATDDISDDVIYKIDIPANRYDLLCLEGLGMAMKAFLHKTEIHNYCPVLPRESDMQTIKVTPNVLQIRPYVVAAVLRNITFTEKSYASFIELQEKLHNNLCRRRTLVAIGAHDLDTIRGPFTYDAKLPEEICFKPLNQTKEYNGKEIMELYANHAQLKQYVPIIRDFEIYPVISDSNGVVLSLPPIINGDHSKISLKTTNVFIECTATDLHKAQVVLETLCCMFSVYCAEKYSAEQCTVIGADGVQTTYPLLNYRTEKISAELASDYIGIDNDSKNVAKLLCKMSLPSQANENNEIIVSIPPTRHDIIHACDIYEDVAIAYGYNKISKLLPSFMHIADQFPLNQLTEMLRYTVAQAGFTEALTFTLCSMDDAFSKLNKDLKKNACVEIMNPKNSEFQVVRTSLLPGILKTIAANKQMPLPVKLFEIADILVIDQEEEVGVRNRRRMCAINCNKNAGFEIVHGLLDKIMSSLEVQWGTENGYQLRETTDPTFFPGRCAKIVKADFAVGTIGVLHPLVLQTFDINYPCSAIELDIDLFV</sequence>
<keyword evidence="7" id="KW-0963">Cytoplasm</keyword>
<dbReference type="NCBIfam" id="TIGR00471">
    <property type="entry name" value="pheT_arch"/>
    <property type="match status" value="1"/>
</dbReference>
<keyword evidence="8" id="KW-0436">Ligase</keyword>
<comment type="cofactor">
    <cofactor evidence="1">
        <name>Mg(2+)</name>
        <dbReference type="ChEBI" id="CHEBI:18420"/>
    </cofactor>
</comment>
<evidence type="ECO:0000256" key="1">
    <source>
        <dbReference type="ARBA" id="ARBA00001946"/>
    </source>
</evidence>
<dbReference type="InterPro" id="IPR041616">
    <property type="entry name" value="PheRS_beta_core"/>
</dbReference>
<dbReference type="Pfam" id="PF03484">
    <property type="entry name" value="B5"/>
    <property type="match status" value="1"/>
</dbReference>
<dbReference type="Pfam" id="PF17759">
    <property type="entry name" value="tRNA_synthFbeta"/>
    <property type="match status" value="1"/>
</dbReference>
<evidence type="ECO:0000256" key="13">
    <source>
        <dbReference type="ARBA" id="ARBA00022917"/>
    </source>
</evidence>
<organism evidence="18">
    <name type="scientific">Tabanus bromius</name>
    <name type="common">Band-eyed brown horse fly</name>
    <dbReference type="NCBI Taxonomy" id="304241"/>
    <lineage>
        <taxon>Eukaryota</taxon>
        <taxon>Metazoa</taxon>
        <taxon>Ecdysozoa</taxon>
        <taxon>Arthropoda</taxon>
        <taxon>Hexapoda</taxon>
        <taxon>Insecta</taxon>
        <taxon>Pterygota</taxon>
        <taxon>Neoptera</taxon>
        <taxon>Endopterygota</taxon>
        <taxon>Diptera</taxon>
        <taxon>Brachycera</taxon>
        <taxon>Tabanomorpha</taxon>
        <taxon>Tabanoidea</taxon>
        <taxon>Tabanidae</taxon>
        <taxon>Tabanus</taxon>
    </lineage>
</organism>
<keyword evidence="9" id="KW-0479">Metal-binding</keyword>
<dbReference type="InterPro" id="IPR004531">
    <property type="entry name" value="Phe-tRNA-synth_IIc_bsu_arc_euk"/>
</dbReference>
<dbReference type="FunFam" id="3.30.930.10:FF:000032">
    <property type="entry name" value="Phenylalanine--tRNA ligase beta subunit"/>
    <property type="match status" value="1"/>
</dbReference>
<dbReference type="FunFam" id="3.50.40.10:FF:000002">
    <property type="entry name" value="phenylalanine--tRNA ligase beta subunit"/>
    <property type="match status" value="1"/>
</dbReference>
<evidence type="ECO:0000256" key="2">
    <source>
        <dbReference type="ARBA" id="ARBA00004496"/>
    </source>
</evidence>
<dbReference type="EC" id="6.1.1.20" evidence="5"/>
<evidence type="ECO:0000313" key="18">
    <source>
        <dbReference type="EMBL" id="JAI15748.1"/>
    </source>
</evidence>
<dbReference type="PANTHER" id="PTHR10947:SF0">
    <property type="entry name" value="PHENYLALANINE--TRNA LIGASE BETA SUBUNIT"/>
    <property type="match status" value="1"/>
</dbReference>
<dbReference type="InterPro" id="IPR009061">
    <property type="entry name" value="DNA-bd_dom_put_sf"/>
</dbReference>
<dbReference type="Pfam" id="PF03483">
    <property type="entry name" value="B3_4"/>
    <property type="match status" value="1"/>
</dbReference>
<evidence type="ECO:0000256" key="8">
    <source>
        <dbReference type="ARBA" id="ARBA00022598"/>
    </source>
</evidence>
<dbReference type="InterPro" id="IPR005147">
    <property type="entry name" value="tRNA_synthase_B5-dom"/>
</dbReference>
<dbReference type="Gene3D" id="3.30.930.10">
    <property type="entry name" value="Bira Bifunctional Protein, Domain 2"/>
    <property type="match status" value="1"/>
</dbReference>
<dbReference type="SUPFAM" id="SSF55681">
    <property type="entry name" value="Class II aaRS and biotin synthetases"/>
    <property type="match status" value="1"/>
</dbReference>
<evidence type="ECO:0000256" key="9">
    <source>
        <dbReference type="ARBA" id="ARBA00022723"/>
    </source>
</evidence>
<dbReference type="InterPro" id="IPR040659">
    <property type="entry name" value="PhetRS_B1"/>
</dbReference>
<dbReference type="SUPFAM" id="SSF56037">
    <property type="entry name" value="PheT/TilS domain"/>
    <property type="match status" value="1"/>
</dbReference>
<keyword evidence="14 18" id="KW-0030">Aminoacyl-tRNA synthetase</keyword>
<dbReference type="GO" id="GO:0000287">
    <property type="term" value="F:magnesium ion binding"/>
    <property type="evidence" value="ECO:0007669"/>
    <property type="project" value="InterPro"/>
</dbReference>
<name>A0A0K8TNN3_TABBR</name>
<comment type="subcellular location">
    <subcellularLocation>
        <location evidence="2">Cytoplasm</location>
    </subcellularLocation>
</comment>
<dbReference type="GO" id="GO:0005524">
    <property type="term" value="F:ATP binding"/>
    <property type="evidence" value="ECO:0007669"/>
    <property type="project" value="UniProtKB-KW"/>
</dbReference>
<dbReference type="CDD" id="cd00769">
    <property type="entry name" value="PheRS_beta_core"/>
    <property type="match status" value="1"/>
</dbReference>
<comment type="subunit">
    <text evidence="4">Tetramer of two alpha and two beta subunits.</text>
</comment>
<evidence type="ECO:0000256" key="5">
    <source>
        <dbReference type="ARBA" id="ARBA00012814"/>
    </source>
</evidence>
<evidence type="ECO:0000259" key="17">
    <source>
        <dbReference type="PROSITE" id="PS51483"/>
    </source>
</evidence>
<dbReference type="AlphaFoldDB" id="A0A0K8TNN3"/>
<feature type="domain" description="B5" evidence="17">
    <location>
        <begin position="304"/>
        <end position="380"/>
    </location>
</feature>
<dbReference type="Pfam" id="PF18262">
    <property type="entry name" value="PhetRS_B1"/>
    <property type="match status" value="1"/>
</dbReference>
<dbReference type="InterPro" id="IPR020825">
    <property type="entry name" value="Phe-tRNA_synthase-like_B3/B4"/>
</dbReference>
<dbReference type="GO" id="GO:0004826">
    <property type="term" value="F:phenylalanine-tRNA ligase activity"/>
    <property type="evidence" value="ECO:0007669"/>
    <property type="project" value="UniProtKB-EC"/>
</dbReference>
<dbReference type="GO" id="GO:0006432">
    <property type="term" value="P:phenylalanyl-tRNA aminoacylation"/>
    <property type="evidence" value="ECO:0007669"/>
    <property type="project" value="InterPro"/>
</dbReference>
<dbReference type="PANTHER" id="PTHR10947">
    <property type="entry name" value="PHENYLALANYL-TRNA SYNTHETASE BETA CHAIN AND LEUCINE-RICH REPEAT-CONTAINING PROTEIN 47"/>
    <property type="match status" value="1"/>
</dbReference>
<dbReference type="GO" id="GO:0009328">
    <property type="term" value="C:phenylalanine-tRNA ligase complex"/>
    <property type="evidence" value="ECO:0007669"/>
    <property type="project" value="TreeGrafter"/>
</dbReference>
<evidence type="ECO:0000256" key="15">
    <source>
        <dbReference type="ARBA" id="ARBA00033189"/>
    </source>
</evidence>